<feature type="coiled-coil region" evidence="14">
    <location>
        <begin position="68"/>
        <end position="143"/>
    </location>
</feature>
<feature type="transmembrane region" description="Helical" evidence="12">
    <location>
        <begin position="34"/>
        <end position="54"/>
    </location>
</feature>
<dbReference type="STRING" id="1619048.UU49_C0004G0024"/>
<dbReference type="HAMAP" id="MF_01398">
    <property type="entry name" value="ATP_synth_b_bprime"/>
    <property type="match status" value="1"/>
</dbReference>
<dbReference type="GO" id="GO:0045259">
    <property type="term" value="C:proton-transporting ATP synthase complex"/>
    <property type="evidence" value="ECO:0007669"/>
    <property type="project" value="UniProtKB-KW"/>
</dbReference>
<evidence type="ECO:0000256" key="6">
    <source>
        <dbReference type="ARBA" id="ARBA00022989"/>
    </source>
</evidence>
<comment type="caution">
    <text evidence="15">The sequence shown here is derived from an EMBL/GenBank/DDBJ whole genome shotgun (WGS) entry which is preliminary data.</text>
</comment>
<dbReference type="EMBL" id="LCAV01000004">
    <property type="protein sequence ID" value="KKR99693.1"/>
    <property type="molecule type" value="Genomic_DNA"/>
</dbReference>
<dbReference type="GO" id="GO:0046961">
    <property type="term" value="F:proton-transporting ATPase activity, rotational mechanism"/>
    <property type="evidence" value="ECO:0007669"/>
    <property type="project" value="TreeGrafter"/>
</dbReference>
<dbReference type="InterPro" id="IPR002146">
    <property type="entry name" value="ATP_synth_b/b'su_bac/chlpt"/>
</dbReference>
<keyword evidence="3 12" id="KW-0138">CF(0)</keyword>
<dbReference type="AlphaFoldDB" id="A0A0G0VFW7"/>
<protein>
    <recommendedName>
        <fullName evidence="12">ATP synthase subunit b</fullName>
    </recommendedName>
    <alternativeName>
        <fullName evidence="12">ATP synthase F(0) sector subunit b</fullName>
    </alternativeName>
    <alternativeName>
        <fullName evidence="12">ATPase subunit I</fullName>
    </alternativeName>
    <alternativeName>
        <fullName evidence="12">F-type ATPase subunit b</fullName>
        <shortName evidence="12">F-ATPase subunit b</shortName>
    </alternativeName>
</protein>
<comment type="function">
    <text evidence="10 12">F(1)F(0) ATP synthase produces ATP from ADP in the presence of a proton or sodium gradient. F-type ATPases consist of two structural domains, F(1) containing the extramembraneous catalytic core and F(0) containing the membrane proton channel, linked together by a central stalk and a peripheral stalk. During catalysis, ATP synthesis in the catalytic domain of F(1) is coupled via a rotary mechanism of the central stalk subunits to proton translocation.</text>
</comment>
<evidence type="ECO:0000256" key="13">
    <source>
        <dbReference type="RuleBase" id="RU003848"/>
    </source>
</evidence>
<keyword evidence="8 12" id="KW-0472">Membrane</keyword>
<evidence type="ECO:0000256" key="11">
    <source>
        <dbReference type="ARBA" id="ARBA00037847"/>
    </source>
</evidence>
<evidence type="ECO:0000256" key="9">
    <source>
        <dbReference type="ARBA" id="ARBA00023310"/>
    </source>
</evidence>
<keyword evidence="5 12" id="KW-0375">Hydrogen ion transport</keyword>
<evidence type="ECO:0000256" key="7">
    <source>
        <dbReference type="ARBA" id="ARBA00023065"/>
    </source>
</evidence>
<dbReference type="InterPro" id="IPR028987">
    <property type="entry name" value="ATP_synth_B-like_membr_sf"/>
</dbReference>
<proteinExistence type="inferred from homology"/>
<evidence type="ECO:0000256" key="8">
    <source>
        <dbReference type="ARBA" id="ARBA00023136"/>
    </source>
</evidence>
<evidence type="ECO:0000256" key="4">
    <source>
        <dbReference type="ARBA" id="ARBA00022692"/>
    </source>
</evidence>
<comment type="subcellular location">
    <subcellularLocation>
        <location evidence="12">Cell membrane</location>
        <topology evidence="12">Single-pass membrane protein</topology>
    </subcellularLocation>
    <subcellularLocation>
        <location evidence="11">Endomembrane system</location>
        <topology evidence="11">Single-pass membrane protein</topology>
    </subcellularLocation>
</comment>
<evidence type="ECO:0000256" key="10">
    <source>
        <dbReference type="ARBA" id="ARBA00025198"/>
    </source>
</evidence>
<evidence type="ECO:0000256" key="5">
    <source>
        <dbReference type="ARBA" id="ARBA00022781"/>
    </source>
</evidence>
<reference evidence="15 16" key="1">
    <citation type="journal article" date="2015" name="Nature">
        <title>rRNA introns, odd ribosomes, and small enigmatic genomes across a large radiation of phyla.</title>
        <authorList>
            <person name="Brown C.T."/>
            <person name="Hug L.A."/>
            <person name="Thomas B.C."/>
            <person name="Sharon I."/>
            <person name="Castelle C.J."/>
            <person name="Singh A."/>
            <person name="Wilkins M.J."/>
            <person name="Williams K.H."/>
            <person name="Banfield J.F."/>
        </authorList>
    </citation>
    <scope>NUCLEOTIDE SEQUENCE [LARGE SCALE GENOMIC DNA]</scope>
</reference>
<gene>
    <name evidence="12" type="primary">atpF</name>
    <name evidence="15" type="ORF">UU49_C0004G0024</name>
</gene>
<dbReference type="GO" id="GO:0012505">
    <property type="term" value="C:endomembrane system"/>
    <property type="evidence" value="ECO:0007669"/>
    <property type="project" value="UniProtKB-SubCell"/>
</dbReference>
<dbReference type="PANTHER" id="PTHR33445:SF2">
    <property type="entry name" value="ATP SYNTHASE SUBUNIT B', CHLOROPLASTIC"/>
    <property type="match status" value="1"/>
</dbReference>
<comment type="function">
    <text evidence="12">Component of the F(0) channel, it forms part of the peripheral stalk, linking F(1) to F(0).</text>
</comment>
<evidence type="ECO:0000256" key="2">
    <source>
        <dbReference type="ARBA" id="ARBA00022448"/>
    </source>
</evidence>
<sequence length="186" mass="20865">MYFIDIAYAKAVAETTETIEETGLLASLGLDGRLFILQLINFAIVAIILWFLVLKPLVKKLAERQKLIDDGLNNAKKAQEQMDRSEIDYRAKILEAKKEAQTILEKTEKDAKTLSDNLKIKAKQEIENLAEQAKKNILKEKDEMMIGLKGETANLIVAALEKILSEKMTGEKDKKMIEEAVSGLGK</sequence>
<keyword evidence="9 12" id="KW-0066">ATP synthesis</keyword>
<dbReference type="CDD" id="cd06503">
    <property type="entry name" value="ATP-synt_Fo_b"/>
    <property type="match status" value="1"/>
</dbReference>
<keyword evidence="7 12" id="KW-0406">Ion transport</keyword>
<keyword evidence="6 12" id="KW-1133">Transmembrane helix</keyword>
<dbReference type="NCBIfam" id="TIGR01144">
    <property type="entry name" value="ATP_synt_b"/>
    <property type="match status" value="1"/>
</dbReference>
<dbReference type="PANTHER" id="PTHR33445">
    <property type="entry name" value="ATP SYNTHASE SUBUNIT B', CHLOROPLASTIC"/>
    <property type="match status" value="1"/>
</dbReference>
<accession>A0A0G0VFW7</accession>
<evidence type="ECO:0000256" key="12">
    <source>
        <dbReference type="HAMAP-Rule" id="MF_01398"/>
    </source>
</evidence>
<comment type="subunit">
    <text evidence="12">F-type ATPases have 2 components, F(1) - the catalytic core - and F(0) - the membrane proton channel. F(1) has five subunits: alpha(3), beta(3), gamma(1), delta(1), epsilon(1). F(0) has three main subunits: a(1), b(2) and c(10-14). The alpha and beta chains form an alternating ring which encloses part of the gamma chain. F(1) is attached to F(0) by a central stalk formed by the gamma and epsilon chains, while a peripheral stalk is formed by the delta and b chains.</text>
</comment>
<evidence type="ECO:0000256" key="3">
    <source>
        <dbReference type="ARBA" id="ARBA00022547"/>
    </source>
</evidence>
<comment type="similarity">
    <text evidence="1 12 13">Belongs to the ATPase B chain family.</text>
</comment>
<name>A0A0G0VFW7_9BACT</name>
<dbReference type="GO" id="GO:0046933">
    <property type="term" value="F:proton-transporting ATP synthase activity, rotational mechanism"/>
    <property type="evidence" value="ECO:0007669"/>
    <property type="project" value="UniProtKB-UniRule"/>
</dbReference>
<organism evidence="15 16">
    <name type="scientific">Candidatus Magasanikbacteria bacterium GW2011_GWC2_41_17</name>
    <dbReference type="NCBI Taxonomy" id="1619048"/>
    <lineage>
        <taxon>Bacteria</taxon>
        <taxon>Candidatus Magasanikiibacteriota</taxon>
    </lineage>
</organism>
<dbReference type="SUPFAM" id="SSF81573">
    <property type="entry name" value="F1F0 ATP synthase subunit B, membrane domain"/>
    <property type="match status" value="1"/>
</dbReference>
<evidence type="ECO:0000313" key="16">
    <source>
        <dbReference type="Proteomes" id="UP000034108"/>
    </source>
</evidence>
<dbReference type="InterPro" id="IPR050059">
    <property type="entry name" value="ATP_synthase_B_chain"/>
</dbReference>
<evidence type="ECO:0000256" key="14">
    <source>
        <dbReference type="SAM" id="Coils"/>
    </source>
</evidence>
<keyword evidence="2 12" id="KW-0813">Transport</keyword>
<dbReference type="Pfam" id="PF00430">
    <property type="entry name" value="ATP-synt_B"/>
    <property type="match status" value="1"/>
</dbReference>
<dbReference type="Gene3D" id="6.10.250.1580">
    <property type="match status" value="1"/>
</dbReference>
<keyword evidence="14" id="KW-0175">Coiled coil</keyword>
<keyword evidence="4 12" id="KW-0812">Transmembrane</keyword>
<dbReference type="Proteomes" id="UP000034108">
    <property type="component" value="Unassembled WGS sequence"/>
</dbReference>
<keyword evidence="12" id="KW-1003">Cell membrane</keyword>
<evidence type="ECO:0000313" key="15">
    <source>
        <dbReference type="EMBL" id="KKR99693.1"/>
    </source>
</evidence>
<dbReference type="GO" id="GO:0005886">
    <property type="term" value="C:plasma membrane"/>
    <property type="evidence" value="ECO:0007669"/>
    <property type="project" value="UniProtKB-SubCell"/>
</dbReference>
<evidence type="ECO:0000256" key="1">
    <source>
        <dbReference type="ARBA" id="ARBA00005513"/>
    </source>
</evidence>
<dbReference type="InterPro" id="IPR005864">
    <property type="entry name" value="ATP_synth_F0_bsu_bac"/>
</dbReference>